<dbReference type="AlphaFoldDB" id="T1BXW6"/>
<feature type="domain" description="Bacterial repeat" evidence="1">
    <location>
        <begin position="200"/>
        <end position="280"/>
    </location>
</feature>
<feature type="domain" description="Bacterial repeat" evidence="1">
    <location>
        <begin position="33"/>
        <end position="103"/>
    </location>
</feature>
<evidence type="ECO:0000259" key="1">
    <source>
        <dbReference type="Pfam" id="PF18998"/>
    </source>
</evidence>
<organism evidence="2">
    <name type="scientific">mine drainage metagenome</name>
    <dbReference type="NCBI Taxonomy" id="410659"/>
    <lineage>
        <taxon>unclassified sequences</taxon>
        <taxon>metagenomes</taxon>
        <taxon>ecological metagenomes</taxon>
    </lineage>
</organism>
<name>T1BXW6_9ZZZZ</name>
<gene>
    <name evidence="2" type="ORF">B1B_02503</name>
</gene>
<proteinExistence type="predicted"/>
<reference evidence="2" key="1">
    <citation type="submission" date="2013-08" db="EMBL/GenBank/DDBJ databases">
        <authorList>
            <person name="Mendez C."/>
            <person name="Richter M."/>
            <person name="Ferrer M."/>
            <person name="Sanchez J."/>
        </authorList>
    </citation>
    <scope>NUCLEOTIDE SEQUENCE</scope>
</reference>
<evidence type="ECO:0000313" key="2">
    <source>
        <dbReference type="EMBL" id="EQD74727.1"/>
    </source>
</evidence>
<dbReference type="EMBL" id="AUZY01001493">
    <property type="protein sequence ID" value="EQD74727.1"/>
    <property type="molecule type" value="Genomic_DNA"/>
</dbReference>
<accession>T1BXW6</accession>
<dbReference type="Pfam" id="PF18998">
    <property type="entry name" value="Flg_new_2"/>
    <property type="match status" value="2"/>
</dbReference>
<dbReference type="InterPro" id="IPR044060">
    <property type="entry name" value="Bacterial_rp_domain"/>
</dbReference>
<comment type="caution">
    <text evidence="2">The sequence shown here is derived from an EMBL/GenBank/DDBJ whole genome shotgun (WGS) entry which is preliminary data.</text>
</comment>
<reference evidence="2" key="2">
    <citation type="journal article" date="2014" name="ISME J.">
        <title>Microbial stratification in low pH oxic and suboxic macroscopic growths along an acid mine drainage.</title>
        <authorList>
            <person name="Mendez-Garcia C."/>
            <person name="Mesa V."/>
            <person name="Sprenger R.R."/>
            <person name="Richter M."/>
            <person name="Diez M.S."/>
            <person name="Solano J."/>
            <person name="Bargiela R."/>
            <person name="Golyshina O.V."/>
            <person name="Manteca A."/>
            <person name="Ramos J.L."/>
            <person name="Gallego J.R."/>
            <person name="Llorente I."/>
            <person name="Martins Dos Santos V.A."/>
            <person name="Jensen O.N."/>
            <person name="Pelaez A.I."/>
            <person name="Sanchez J."/>
            <person name="Ferrer M."/>
        </authorList>
    </citation>
    <scope>NUCLEOTIDE SEQUENCE</scope>
</reference>
<sequence>NDTVAYAPLNFGPTLSVSTGQTYNVSFALSYHVVALAAFGGSVSGPGNSWVVPGTTLHFTAKAHPNYAFTGWQGSGTGSYSGTNLSMNVTVGGPITETAAFSALPANRFNLTFTETGVPNGTYWSVQVGANGYSSDSSTLIVPNLYSCSAGSSGQYALSVPDAYLNSSASSGTRWVAGTVPSTTCTSGATVIPIKFTTQYLVDVVAATGGSATLSINGVTTSQPTWVNALASVSLQATPSSGYAFSTWIGTGSGSFSGPSQLANIFPSSPVSEVATFAAIVIPPPPRYVVQLHDVSPLVPGTSWSISWEGASYTSTTPWINVSNLLSGSYSLTVSTVFSPTGSTRYVPQFAQKSVSVSSNSSIAIAFTTQYQVLIQTTPGGTVTSPTSL</sequence>
<feature type="non-terminal residue" evidence="2">
    <location>
        <position position="1"/>
    </location>
</feature>
<feature type="non-terminal residue" evidence="2">
    <location>
        <position position="389"/>
    </location>
</feature>
<protein>
    <recommendedName>
        <fullName evidence="1">Bacterial repeat domain-containing protein</fullName>
    </recommendedName>
</protein>